<gene>
    <name evidence="7" type="primary">acyP</name>
    <name evidence="7" type="ORF">GCM10011511_47670</name>
</gene>
<evidence type="ECO:0000256" key="2">
    <source>
        <dbReference type="ARBA" id="ARBA00012150"/>
    </source>
</evidence>
<evidence type="ECO:0000256" key="4">
    <source>
        <dbReference type="PROSITE-ProRule" id="PRU00520"/>
    </source>
</evidence>
<keyword evidence="4" id="KW-0378">Hydrolase</keyword>
<dbReference type="SUPFAM" id="SSF54975">
    <property type="entry name" value="Acylphosphatase/BLUF domain-like"/>
    <property type="match status" value="1"/>
</dbReference>
<dbReference type="Proteomes" id="UP000607559">
    <property type="component" value="Unassembled WGS sequence"/>
</dbReference>
<reference evidence="7" key="2">
    <citation type="submission" date="2020-09" db="EMBL/GenBank/DDBJ databases">
        <authorList>
            <person name="Sun Q."/>
            <person name="Zhou Y."/>
        </authorList>
    </citation>
    <scope>NUCLEOTIDE SEQUENCE</scope>
    <source>
        <strain evidence="7">CGMCC 1.15448</strain>
    </source>
</reference>
<dbReference type="InterPro" id="IPR001792">
    <property type="entry name" value="Acylphosphatase-like_dom"/>
</dbReference>
<evidence type="ECO:0000256" key="3">
    <source>
        <dbReference type="ARBA" id="ARBA00047645"/>
    </source>
</evidence>
<comment type="caution">
    <text evidence="7">The sequence shown here is derived from an EMBL/GenBank/DDBJ whole genome shotgun (WGS) entry which is preliminary data.</text>
</comment>
<sequence length="90" mass="10114">MPTIHLLIKGIVQGVYYRASAKEQADRLHLTGWVRNTPEGYVEITATGEAAALDKFIAWCRQGPSRAIVSEVESRPLPETRFEDFAIRRG</sequence>
<dbReference type="InterPro" id="IPR036046">
    <property type="entry name" value="Acylphosphatase-like_dom_sf"/>
</dbReference>
<organism evidence="7 8">
    <name type="scientific">Puia dinghuensis</name>
    <dbReference type="NCBI Taxonomy" id="1792502"/>
    <lineage>
        <taxon>Bacteria</taxon>
        <taxon>Pseudomonadati</taxon>
        <taxon>Bacteroidota</taxon>
        <taxon>Chitinophagia</taxon>
        <taxon>Chitinophagales</taxon>
        <taxon>Chitinophagaceae</taxon>
        <taxon>Puia</taxon>
    </lineage>
</organism>
<evidence type="ECO:0000256" key="5">
    <source>
        <dbReference type="RuleBase" id="RU004168"/>
    </source>
</evidence>
<evidence type="ECO:0000313" key="8">
    <source>
        <dbReference type="Proteomes" id="UP000607559"/>
    </source>
</evidence>
<dbReference type="Pfam" id="PF00708">
    <property type="entry name" value="Acylphosphatase"/>
    <property type="match status" value="1"/>
</dbReference>
<name>A0A8J2UHE0_9BACT</name>
<evidence type="ECO:0000256" key="1">
    <source>
        <dbReference type="ARBA" id="ARBA00005614"/>
    </source>
</evidence>
<feature type="active site" evidence="4">
    <location>
        <position position="36"/>
    </location>
</feature>
<feature type="active site" evidence="4">
    <location>
        <position position="18"/>
    </location>
</feature>
<accession>A0A8J2UHE0</accession>
<dbReference type="AlphaFoldDB" id="A0A8J2UHE0"/>
<comment type="similarity">
    <text evidence="1 5">Belongs to the acylphosphatase family.</text>
</comment>
<dbReference type="EMBL" id="BMJC01000005">
    <property type="protein sequence ID" value="GGB18313.1"/>
    <property type="molecule type" value="Genomic_DNA"/>
</dbReference>
<proteinExistence type="inferred from homology"/>
<dbReference type="EC" id="3.6.1.7" evidence="2 4"/>
<dbReference type="GO" id="GO:0003998">
    <property type="term" value="F:acylphosphatase activity"/>
    <property type="evidence" value="ECO:0007669"/>
    <property type="project" value="UniProtKB-EC"/>
</dbReference>
<feature type="domain" description="Acylphosphatase-like" evidence="6">
    <location>
        <begin position="3"/>
        <end position="89"/>
    </location>
</feature>
<dbReference type="Gene3D" id="3.30.70.100">
    <property type="match status" value="1"/>
</dbReference>
<evidence type="ECO:0000259" key="6">
    <source>
        <dbReference type="PROSITE" id="PS51160"/>
    </source>
</evidence>
<dbReference type="InterPro" id="IPR020456">
    <property type="entry name" value="Acylphosphatase"/>
</dbReference>
<dbReference type="PROSITE" id="PS00151">
    <property type="entry name" value="ACYLPHOSPHATASE_2"/>
    <property type="match status" value="1"/>
</dbReference>
<dbReference type="PANTHER" id="PTHR47268:SF4">
    <property type="entry name" value="ACYLPHOSPHATASE"/>
    <property type="match status" value="1"/>
</dbReference>
<dbReference type="RefSeq" id="WP_188936527.1">
    <property type="nucleotide sequence ID" value="NZ_BMJC01000005.1"/>
</dbReference>
<protein>
    <recommendedName>
        <fullName evidence="2 4">acylphosphatase</fullName>
        <ecNumber evidence="2 4">3.6.1.7</ecNumber>
    </recommendedName>
</protein>
<dbReference type="InterPro" id="IPR017968">
    <property type="entry name" value="Acylphosphatase_CS"/>
</dbReference>
<dbReference type="PANTHER" id="PTHR47268">
    <property type="entry name" value="ACYLPHOSPHATASE"/>
    <property type="match status" value="1"/>
</dbReference>
<evidence type="ECO:0000313" key="7">
    <source>
        <dbReference type="EMBL" id="GGB18313.1"/>
    </source>
</evidence>
<dbReference type="PROSITE" id="PS51160">
    <property type="entry name" value="ACYLPHOSPHATASE_3"/>
    <property type="match status" value="1"/>
</dbReference>
<keyword evidence="8" id="KW-1185">Reference proteome</keyword>
<comment type="catalytic activity">
    <reaction evidence="3 4">
        <text>an acyl phosphate + H2O = a carboxylate + phosphate + H(+)</text>
        <dbReference type="Rhea" id="RHEA:14965"/>
        <dbReference type="ChEBI" id="CHEBI:15377"/>
        <dbReference type="ChEBI" id="CHEBI:15378"/>
        <dbReference type="ChEBI" id="CHEBI:29067"/>
        <dbReference type="ChEBI" id="CHEBI:43474"/>
        <dbReference type="ChEBI" id="CHEBI:59918"/>
        <dbReference type="EC" id="3.6.1.7"/>
    </reaction>
</comment>
<reference evidence="7" key="1">
    <citation type="journal article" date="2014" name="Int. J. Syst. Evol. Microbiol.">
        <title>Complete genome sequence of Corynebacterium casei LMG S-19264T (=DSM 44701T), isolated from a smear-ripened cheese.</title>
        <authorList>
            <consortium name="US DOE Joint Genome Institute (JGI-PGF)"/>
            <person name="Walter F."/>
            <person name="Albersmeier A."/>
            <person name="Kalinowski J."/>
            <person name="Ruckert C."/>
        </authorList>
    </citation>
    <scope>NUCLEOTIDE SEQUENCE</scope>
    <source>
        <strain evidence="7">CGMCC 1.15448</strain>
    </source>
</reference>